<dbReference type="Gene3D" id="3.30.70.1880">
    <property type="entry name" value="Protein of unknown function DUF881"/>
    <property type="match status" value="1"/>
</dbReference>
<dbReference type="InterPro" id="IPR010273">
    <property type="entry name" value="DUF881"/>
</dbReference>
<evidence type="ECO:0000313" key="3">
    <source>
        <dbReference type="Proteomes" id="UP001501821"/>
    </source>
</evidence>
<sequence length="226" mass="24293">MRRPGRSQLIVAVLLAVVGFGAVTQVRVNETDDTYSGLRQQDLIDLLSALASARQHNEDEITRLEDVRDNLQSDTSRRRAALSEAQDQVDNLNILAGLVPVTGPGIRITITEDDGTLSLASMLDTIEELRTDGAEAIQVNGKIRVVAQTAFEETDAGFSIDGQAVEAPYVIDAIGEPATLAQAIDFPLGPRQQIEADGAQVTYDELGSIDIESVHDPSPLKYGAPE</sequence>
<dbReference type="RefSeq" id="WP_344779010.1">
    <property type="nucleotide sequence ID" value="NZ_BAABAH010000025.1"/>
</dbReference>
<keyword evidence="3" id="KW-1185">Reference proteome</keyword>
<gene>
    <name evidence="2" type="ORF">GCM10022242_41500</name>
</gene>
<dbReference type="Pfam" id="PF05949">
    <property type="entry name" value="DUF881"/>
    <property type="match status" value="1"/>
</dbReference>
<protein>
    <recommendedName>
        <fullName evidence="4">DUF881 domain-containing protein</fullName>
    </recommendedName>
</protein>
<evidence type="ECO:0008006" key="4">
    <source>
        <dbReference type="Google" id="ProtNLM"/>
    </source>
</evidence>
<dbReference type="Proteomes" id="UP001501821">
    <property type="component" value="Unassembled WGS sequence"/>
</dbReference>
<evidence type="ECO:0000256" key="1">
    <source>
        <dbReference type="ARBA" id="ARBA00009108"/>
    </source>
</evidence>
<organism evidence="2 3">
    <name type="scientific">Nocardioides panacisoli</name>
    <dbReference type="NCBI Taxonomy" id="627624"/>
    <lineage>
        <taxon>Bacteria</taxon>
        <taxon>Bacillati</taxon>
        <taxon>Actinomycetota</taxon>
        <taxon>Actinomycetes</taxon>
        <taxon>Propionibacteriales</taxon>
        <taxon>Nocardioidaceae</taxon>
        <taxon>Nocardioides</taxon>
    </lineage>
</organism>
<dbReference type="EMBL" id="BAABAH010000025">
    <property type="protein sequence ID" value="GAA3836516.1"/>
    <property type="molecule type" value="Genomic_DNA"/>
</dbReference>
<proteinExistence type="inferred from homology"/>
<evidence type="ECO:0000313" key="2">
    <source>
        <dbReference type="EMBL" id="GAA3836516.1"/>
    </source>
</evidence>
<accession>A0ABP7J740</accession>
<reference evidence="3" key="1">
    <citation type="journal article" date="2019" name="Int. J. Syst. Evol. Microbiol.">
        <title>The Global Catalogue of Microorganisms (GCM) 10K type strain sequencing project: providing services to taxonomists for standard genome sequencing and annotation.</title>
        <authorList>
            <consortium name="The Broad Institute Genomics Platform"/>
            <consortium name="The Broad Institute Genome Sequencing Center for Infectious Disease"/>
            <person name="Wu L."/>
            <person name="Ma J."/>
        </authorList>
    </citation>
    <scope>NUCLEOTIDE SEQUENCE [LARGE SCALE GENOMIC DNA]</scope>
    <source>
        <strain evidence="3">JCM 16953</strain>
    </source>
</reference>
<comment type="caution">
    <text evidence="2">The sequence shown here is derived from an EMBL/GenBank/DDBJ whole genome shotgun (WGS) entry which is preliminary data.</text>
</comment>
<comment type="similarity">
    <text evidence="1">Belongs to the UPF0749 family.</text>
</comment>
<dbReference type="PANTHER" id="PTHR37313:SF2">
    <property type="entry name" value="UPF0749 PROTEIN YLXX"/>
    <property type="match status" value="1"/>
</dbReference>
<dbReference type="PANTHER" id="PTHR37313">
    <property type="entry name" value="UPF0749 PROTEIN RV1825"/>
    <property type="match status" value="1"/>
</dbReference>
<name>A0ABP7J740_9ACTN</name>